<protein>
    <submittedName>
        <fullName evidence="1">Pectin acetylesterase-family hydrolase</fullName>
    </submittedName>
</protein>
<keyword evidence="1" id="KW-0378">Hydrolase</keyword>
<accession>A0ABW1S9W3</accession>
<reference evidence="2" key="1">
    <citation type="journal article" date="2019" name="Int. J. Syst. Evol. Microbiol.">
        <title>The Global Catalogue of Microorganisms (GCM) 10K type strain sequencing project: providing services to taxonomists for standard genome sequencing and annotation.</title>
        <authorList>
            <consortium name="The Broad Institute Genomics Platform"/>
            <consortium name="The Broad Institute Genome Sequencing Center for Infectious Disease"/>
            <person name="Wu L."/>
            <person name="Ma J."/>
        </authorList>
    </citation>
    <scope>NUCLEOTIDE SEQUENCE [LARGE SCALE GENOMIC DNA]</scope>
    <source>
        <strain evidence="2">CGMCC-1.15741</strain>
    </source>
</reference>
<dbReference type="Pfam" id="PF03283">
    <property type="entry name" value="PAE"/>
    <property type="match status" value="1"/>
</dbReference>
<organism evidence="1 2">
    <name type="scientific">Ponticaulis profundi</name>
    <dbReference type="NCBI Taxonomy" id="2665222"/>
    <lineage>
        <taxon>Bacteria</taxon>
        <taxon>Pseudomonadati</taxon>
        <taxon>Pseudomonadota</taxon>
        <taxon>Alphaproteobacteria</taxon>
        <taxon>Hyphomonadales</taxon>
        <taxon>Hyphomonadaceae</taxon>
        <taxon>Ponticaulis</taxon>
    </lineage>
</organism>
<keyword evidence="2" id="KW-1185">Reference proteome</keyword>
<proteinExistence type="predicted"/>
<dbReference type="SUPFAM" id="SSF53474">
    <property type="entry name" value="alpha/beta-Hydrolases"/>
    <property type="match status" value="1"/>
</dbReference>
<name>A0ABW1S9W3_9PROT</name>
<sequence>MCSDGSEFFFLTHAGDPDKLVFFLEGGGGCSESSSCDPEGQPTYKMTLQDQPMPATGIFDFDNSENPFSDYSMVYVPYCTGDVHIGDNDAVYQRPNGETFTVHHRGWLNAKAALDWVFDRSFAPDAIFVTGESAGAIPTPIYASLLADQYGNARIVSLGDGAGGYRYESPVTSQQDRWQMFNFVTQVPGFGDLTPENWSFEQLYIQAGQAFPEMTLARFDFASDAAQSWFLGSNSENETLLENLHENNADISKSLSDFRTFIAPSDTHTVLGKQAFYSLSVNDIRLRDWVADLAIGEGVDNILCEGCQAPEQMPSAETE</sequence>
<comment type="caution">
    <text evidence="1">The sequence shown here is derived from an EMBL/GenBank/DDBJ whole genome shotgun (WGS) entry which is preliminary data.</text>
</comment>
<dbReference type="Proteomes" id="UP001596303">
    <property type="component" value="Unassembled WGS sequence"/>
</dbReference>
<gene>
    <name evidence="1" type="ORF">ACFQDM_09570</name>
</gene>
<dbReference type="EMBL" id="JBHSSW010000012">
    <property type="protein sequence ID" value="MFC6198328.1"/>
    <property type="molecule type" value="Genomic_DNA"/>
</dbReference>
<evidence type="ECO:0000313" key="1">
    <source>
        <dbReference type="EMBL" id="MFC6198328.1"/>
    </source>
</evidence>
<dbReference type="PANTHER" id="PTHR21562">
    <property type="entry name" value="NOTUM-RELATED"/>
    <property type="match status" value="1"/>
</dbReference>
<dbReference type="InterPro" id="IPR029058">
    <property type="entry name" value="AB_hydrolase_fold"/>
</dbReference>
<dbReference type="InterPro" id="IPR004963">
    <property type="entry name" value="PAE/NOTUM"/>
</dbReference>
<evidence type="ECO:0000313" key="2">
    <source>
        <dbReference type="Proteomes" id="UP001596303"/>
    </source>
</evidence>
<dbReference type="PANTHER" id="PTHR21562:SF83">
    <property type="entry name" value="PECTIN ACETYLESTERASE 4"/>
    <property type="match status" value="1"/>
</dbReference>
<dbReference type="RefSeq" id="WP_377379117.1">
    <property type="nucleotide sequence ID" value="NZ_JBHSSW010000012.1"/>
</dbReference>
<dbReference type="GO" id="GO:0016787">
    <property type="term" value="F:hydrolase activity"/>
    <property type="evidence" value="ECO:0007669"/>
    <property type="project" value="UniProtKB-KW"/>
</dbReference>